<name>A0A444TXG3_ACIRT</name>
<organism evidence="1 2">
    <name type="scientific">Acipenser ruthenus</name>
    <name type="common">Sterlet sturgeon</name>
    <dbReference type="NCBI Taxonomy" id="7906"/>
    <lineage>
        <taxon>Eukaryota</taxon>
        <taxon>Metazoa</taxon>
        <taxon>Chordata</taxon>
        <taxon>Craniata</taxon>
        <taxon>Vertebrata</taxon>
        <taxon>Euteleostomi</taxon>
        <taxon>Actinopterygii</taxon>
        <taxon>Chondrostei</taxon>
        <taxon>Acipenseriformes</taxon>
        <taxon>Acipenseridae</taxon>
        <taxon>Acipenser</taxon>
    </lineage>
</organism>
<evidence type="ECO:0000313" key="2">
    <source>
        <dbReference type="Proteomes" id="UP000289886"/>
    </source>
</evidence>
<dbReference type="Proteomes" id="UP000289886">
    <property type="component" value="Unassembled WGS sequence"/>
</dbReference>
<gene>
    <name evidence="1" type="ORF">EOD39_10515</name>
</gene>
<proteinExistence type="predicted"/>
<dbReference type="EMBL" id="SCEB01215795">
    <property type="protein sequence ID" value="RXM27636.1"/>
    <property type="molecule type" value="Genomic_DNA"/>
</dbReference>
<dbReference type="AlphaFoldDB" id="A0A444TXG3"/>
<accession>A0A444TXG3</accession>
<comment type="caution">
    <text evidence="1">The sequence shown here is derived from an EMBL/GenBank/DDBJ whole genome shotgun (WGS) entry which is preliminary data.</text>
</comment>
<keyword evidence="2" id="KW-1185">Reference proteome</keyword>
<sequence length="119" mass="13362">MEDVMWEEGSSASWVEKRTALRMARTSSTEAQGSLTSFQNAQGPNWNKKVAYTHLPLQYSTSSSIRGQSAADLSAEELASYEELATALECRFRRVEPAVGLRQCLATRFRRPGEKLAWM</sequence>
<protein>
    <submittedName>
        <fullName evidence="1">Uncharacterized protein</fullName>
    </submittedName>
</protein>
<reference evidence="1 2" key="1">
    <citation type="submission" date="2019-01" db="EMBL/GenBank/DDBJ databases">
        <title>Draft Genome and Complete Hox-Cluster Characterization of the Sterlet Sturgeon (Acipenser ruthenus).</title>
        <authorList>
            <person name="Wei Q."/>
        </authorList>
    </citation>
    <scope>NUCLEOTIDE SEQUENCE [LARGE SCALE GENOMIC DNA]</scope>
    <source>
        <strain evidence="1">WHYD16114868_AA</strain>
        <tissue evidence="1">Blood</tissue>
    </source>
</reference>
<evidence type="ECO:0000313" key="1">
    <source>
        <dbReference type="EMBL" id="RXM27636.1"/>
    </source>
</evidence>